<sequence>MIKHIIALTCLIPLSLAKGCDPTNLRIAVFNLEMNDNNGSCIFANGCRLSNLSCRYMSHVNSSIKATTYSDLDSLVDGVIRGDVCGALYFSDNFTDALVARIALGSDADEETLMQSEIRVWVNKNNPLIHSALVRNVKAAYREFSKQLLQDCDNFTSTGNDYEADKNCVNENPSLTGPHKSEALANFSLCWPLTRTD</sequence>
<dbReference type="Proteomes" id="UP000069940">
    <property type="component" value="Unassembled WGS sequence"/>
</dbReference>
<keyword evidence="1" id="KW-0732">Signal</keyword>
<evidence type="ECO:0000313" key="3">
    <source>
        <dbReference type="Proteomes" id="UP000069940"/>
    </source>
</evidence>
<dbReference type="EnsemblMetazoa" id="AALFPA23_019683.R28991">
    <property type="protein sequence ID" value="AALFPA23_019683.P28991"/>
    <property type="gene ID" value="AALFPA23_019683"/>
</dbReference>
<protein>
    <submittedName>
        <fullName evidence="2">Uncharacterized protein</fullName>
    </submittedName>
</protein>
<dbReference type="GeneID" id="109432202"/>
<evidence type="ECO:0000256" key="1">
    <source>
        <dbReference type="SAM" id="SignalP"/>
    </source>
</evidence>
<feature type="chain" id="PRO_5045901527" evidence="1">
    <location>
        <begin position="18"/>
        <end position="197"/>
    </location>
</feature>
<name>A0ABM1ZLR3_AEDAL</name>
<reference evidence="2" key="2">
    <citation type="submission" date="2025-05" db="UniProtKB">
        <authorList>
            <consortium name="EnsemblMetazoa"/>
        </authorList>
    </citation>
    <scope>IDENTIFICATION</scope>
    <source>
        <strain evidence="2">Foshan</strain>
    </source>
</reference>
<feature type="signal peptide" evidence="1">
    <location>
        <begin position="1"/>
        <end position="17"/>
    </location>
</feature>
<dbReference type="RefSeq" id="XP_029722839.1">
    <property type="nucleotide sequence ID" value="XM_029866979.2"/>
</dbReference>
<accession>A0ABM1ZLR3</accession>
<reference evidence="3" key="1">
    <citation type="journal article" date="2015" name="Proc. Natl. Acad. Sci. U.S.A.">
        <title>Genome sequence of the Asian Tiger mosquito, Aedes albopictus, reveals insights into its biology, genetics, and evolution.</title>
        <authorList>
            <person name="Chen X.G."/>
            <person name="Jiang X."/>
            <person name="Gu J."/>
            <person name="Xu M."/>
            <person name="Wu Y."/>
            <person name="Deng Y."/>
            <person name="Zhang C."/>
            <person name="Bonizzoni M."/>
            <person name="Dermauw W."/>
            <person name="Vontas J."/>
            <person name="Armbruster P."/>
            <person name="Huang X."/>
            <person name="Yang Y."/>
            <person name="Zhang H."/>
            <person name="He W."/>
            <person name="Peng H."/>
            <person name="Liu Y."/>
            <person name="Wu K."/>
            <person name="Chen J."/>
            <person name="Lirakis M."/>
            <person name="Topalis P."/>
            <person name="Van Leeuwen T."/>
            <person name="Hall A.B."/>
            <person name="Jiang X."/>
            <person name="Thorpe C."/>
            <person name="Mueller R.L."/>
            <person name="Sun C."/>
            <person name="Waterhouse R.M."/>
            <person name="Yan G."/>
            <person name="Tu Z.J."/>
            <person name="Fang X."/>
            <person name="James A.A."/>
        </authorList>
    </citation>
    <scope>NUCLEOTIDE SEQUENCE [LARGE SCALE GENOMIC DNA]</scope>
    <source>
        <strain evidence="3">Foshan</strain>
    </source>
</reference>
<keyword evidence="3" id="KW-1185">Reference proteome</keyword>
<organism evidence="2 3">
    <name type="scientific">Aedes albopictus</name>
    <name type="common">Asian tiger mosquito</name>
    <name type="synonym">Stegomyia albopicta</name>
    <dbReference type="NCBI Taxonomy" id="7160"/>
    <lineage>
        <taxon>Eukaryota</taxon>
        <taxon>Metazoa</taxon>
        <taxon>Ecdysozoa</taxon>
        <taxon>Arthropoda</taxon>
        <taxon>Hexapoda</taxon>
        <taxon>Insecta</taxon>
        <taxon>Pterygota</taxon>
        <taxon>Neoptera</taxon>
        <taxon>Endopterygota</taxon>
        <taxon>Diptera</taxon>
        <taxon>Nematocera</taxon>
        <taxon>Culicoidea</taxon>
        <taxon>Culicidae</taxon>
        <taxon>Culicinae</taxon>
        <taxon>Aedini</taxon>
        <taxon>Aedes</taxon>
        <taxon>Stegomyia</taxon>
    </lineage>
</organism>
<proteinExistence type="predicted"/>
<evidence type="ECO:0000313" key="2">
    <source>
        <dbReference type="EnsemblMetazoa" id="AALFPA23_019683.P28991"/>
    </source>
</evidence>